<evidence type="ECO:0000313" key="2">
    <source>
        <dbReference type="EMBL" id="KLU65065.1"/>
    </source>
</evidence>
<dbReference type="Pfam" id="PF00550">
    <property type="entry name" value="PP-binding"/>
    <property type="match status" value="1"/>
</dbReference>
<proteinExistence type="predicted"/>
<keyword evidence="3" id="KW-1185">Reference proteome</keyword>
<accession>A0A0J1FNM3</accession>
<dbReference type="AlphaFoldDB" id="A0A0J1FNM3"/>
<evidence type="ECO:0000313" key="3">
    <source>
        <dbReference type="Proteomes" id="UP000036356"/>
    </source>
</evidence>
<name>A0A0J1FNM3_9FIRM</name>
<dbReference type="Proteomes" id="UP000036356">
    <property type="component" value="Unassembled WGS sequence"/>
</dbReference>
<protein>
    <submittedName>
        <fullName evidence="2">Acyl carrier protein</fullName>
    </submittedName>
</protein>
<dbReference type="EMBL" id="LDZY01000010">
    <property type="protein sequence ID" value="KLU65065.1"/>
    <property type="molecule type" value="Genomic_DNA"/>
</dbReference>
<dbReference type="InterPro" id="IPR036736">
    <property type="entry name" value="ACP-like_sf"/>
</dbReference>
<dbReference type="InterPro" id="IPR009081">
    <property type="entry name" value="PP-bd_ACP"/>
</dbReference>
<comment type="caution">
    <text evidence="2">The sequence shown here is derived from an EMBL/GenBank/DDBJ whole genome shotgun (WGS) entry which is preliminary data.</text>
</comment>
<sequence>MDDLKSITAKVLGIGVEEVTESLTRNKSEGWDSFGHMMLINEIETQLNIKFTMKEVEELQTFQQLQDLVLAKRGA</sequence>
<dbReference type="RefSeq" id="WP_047810851.1">
    <property type="nucleotide sequence ID" value="NZ_LDZY01000010.1"/>
</dbReference>
<evidence type="ECO:0000259" key="1">
    <source>
        <dbReference type="PROSITE" id="PS50075"/>
    </source>
</evidence>
<organism evidence="2 3">
    <name type="scientific">Desulfosporosinus acididurans</name>
    <dbReference type="NCBI Taxonomy" id="476652"/>
    <lineage>
        <taxon>Bacteria</taxon>
        <taxon>Bacillati</taxon>
        <taxon>Bacillota</taxon>
        <taxon>Clostridia</taxon>
        <taxon>Eubacteriales</taxon>
        <taxon>Desulfitobacteriaceae</taxon>
        <taxon>Desulfosporosinus</taxon>
    </lineage>
</organism>
<dbReference type="STRING" id="476652.DEAC_c30320"/>
<dbReference type="PROSITE" id="PS50075">
    <property type="entry name" value="CARRIER"/>
    <property type="match status" value="1"/>
</dbReference>
<reference evidence="2 3" key="1">
    <citation type="submission" date="2015-06" db="EMBL/GenBank/DDBJ databases">
        <title>Draft genome of the moderately acidophilic sulfate reducer Candidatus Desulfosporosinus acididurans strain M1.</title>
        <authorList>
            <person name="Poehlein A."/>
            <person name="Petzsch P."/>
            <person name="Johnson B.D."/>
            <person name="Schloemann M."/>
            <person name="Daniel R."/>
            <person name="Muehling M."/>
        </authorList>
    </citation>
    <scope>NUCLEOTIDE SEQUENCE [LARGE SCALE GENOMIC DNA]</scope>
    <source>
        <strain evidence="2 3">M1</strain>
    </source>
</reference>
<feature type="domain" description="Carrier" evidence="1">
    <location>
        <begin position="1"/>
        <end position="73"/>
    </location>
</feature>
<dbReference type="PATRIC" id="fig|476652.3.peg.3191"/>
<dbReference type="SUPFAM" id="SSF47336">
    <property type="entry name" value="ACP-like"/>
    <property type="match status" value="1"/>
</dbReference>
<gene>
    <name evidence="2" type="primary">acpP_2</name>
    <name evidence="2" type="ORF">DEAC_c30320</name>
</gene>
<dbReference type="Gene3D" id="1.10.1200.10">
    <property type="entry name" value="ACP-like"/>
    <property type="match status" value="1"/>
</dbReference>